<dbReference type="InterPro" id="IPR003675">
    <property type="entry name" value="Rce1/LyrA-like_dom"/>
</dbReference>
<keyword evidence="2" id="KW-0812">Transmembrane</keyword>
<dbReference type="GO" id="GO:0004175">
    <property type="term" value="F:endopeptidase activity"/>
    <property type="evidence" value="ECO:0007669"/>
    <property type="project" value="UniProtKB-ARBA"/>
</dbReference>
<feature type="transmembrane region" description="Helical" evidence="2">
    <location>
        <begin position="256"/>
        <end position="281"/>
    </location>
</feature>
<feature type="transmembrane region" description="Helical" evidence="2">
    <location>
        <begin position="110"/>
        <end position="134"/>
    </location>
</feature>
<dbReference type="AlphaFoldDB" id="A0A7D5T1I1"/>
<dbReference type="GO" id="GO:0008237">
    <property type="term" value="F:metallopeptidase activity"/>
    <property type="evidence" value="ECO:0007669"/>
    <property type="project" value="UniProtKB-KW"/>
</dbReference>
<evidence type="ECO:0000313" key="5">
    <source>
        <dbReference type="Proteomes" id="UP000509346"/>
    </source>
</evidence>
<evidence type="ECO:0000313" key="4">
    <source>
        <dbReference type="EMBL" id="QLH80431.1"/>
    </source>
</evidence>
<keyword evidence="2" id="KW-0472">Membrane</keyword>
<evidence type="ECO:0000256" key="2">
    <source>
        <dbReference type="SAM" id="Phobius"/>
    </source>
</evidence>
<dbReference type="EMBL" id="CP058909">
    <property type="protein sequence ID" value="QLH80431.1"/>
    <property type="molecule type" value="Genomic_DNA"/>
</dbReference>
<accession>A0A7D5T1I1</accession>
<dbReference type="PANTHER" id="PTHR39430">
    <property type="entry name" value="MEMBRANE-ASSOCIATED PROTEASE-RELATED"/>
    <property type="match status" value="1"/>
</dbReference>
<protein>
    <submittedName>
        <fullName evidence="4">CPBP family intramembrane metalloprotease</fullName>
    </submittedName>
</protein>
<sequence>MSSPDDRGLGGLRGFLWNDRERRPRAPWRLGLALLALVAGGVGGVLAASGLVALAPSTAGATLTALVTVAARTLQIAGFVAGVLAAAWLVDRRELSDLGLDRSAAWWADLGFGLALGVALPGLVFAVELAAGFLRVTGTVVTRADPTLAVGPGVAPAVALALTLVYFVGVGVFEELLFRGYLLTNVAEGLAGWRGIGLGGAFAGATVVSSLAFGVGHGLNPNVTVLALVNIALFGGLFAASYLLTGRIAAAIGLHVTWNFSIASVFGFPVSGFTTPVTVVAVEQSGPSLLTGGSFGPEGGLVALGALVVGFGALAGWVQWREGGLRWRESVARPLLRGGPDDGVDAAPDDPDTAESATE</sequence>
<dbReference type="GO" id="GO:0080120">
    <property type="term" value="P:CAAX-box protein maturation"/>
    <property type="evidence" value="ECO:0007669"/>
    <property type="project" value="UniProtKB-ARBA"/>
</dbReference>
<dbReference type="Proteomes" id="UP000509346">
    <property type="component" value="Chromosome"/>
</dbReference>
<dbReference type="PANTHER" id="PTHR39430:SF1">
    <property type="entry name" value="PROTEASE"/>
    <property type="match status" value="1"/>
</dbReference>
<evidence type="ECO:0000256" key="1">
    <source>
        <dbReference type="SAM" id="MobiDB-lite"/>
    </source>
</evidence>
<feature type="transmembrane region" description="Helical" evidence="2">
    <location>
        <begin position="225"/>
        <end position="244"/>
    </location>
</feature>
<organism evidence="4 5">
    <name type="scientific">Halosimplex pelagicum</name>
    <dbReference type="NCBI Taxonomy" id="869886"/>
    <lineage>
        <taxon>Archaea</taxon>
        <taxon>Methanobacteriati</taxon>
        <taxon>Methanobacteriota</taxon>
        <taxon>Stenosarchaea group</taxon>
        <taxon>Halobacteria</taxon>
        <taxon>Halobacteriales</taxon>
        <taxon>Haloarculaceae</taxon>
        <taxon>Halosimplex</taxon>
    </lineage>
</organism>
<dbReference type="KEGG" id="hpel:HZS54_01755"/>
<feature type="region of interest" description="Disordered" evidence="1">
    <location>
        <begin position="336"/>
        <end position="359"/>
    </location>
</feature>
<dbReference type="OrthoDB" id="331240at2157"/>
<evidence type="ECO:0000259" key="3">
    <source>
        <dbReference type="Pfam" id="PF02517"/>
    </source>
</evidence>
<feature type="transmembrane region" description="Helical" evidence="2">
    <location>
        <begin position="154"/>
        <end position="178"/>
    </location>
</feature>
<dbReference type="RefSeq" id="WP_179920260.1">
    <property type="nucleotide sequence ID" value="NZ_CP058909.1"/>
</dbReference>
<keyword evidence="4" id="KW-0645">Protease</keyword>
<feature type="compositionally biased region" description="Acidic residues" evidence="1">
    <location>
        <begin position="342"/>
        <end position="359"/>
    </location>
</feature>
<proteinExistence type="predicted"/>
<gene>
    <name evidence="4" type="ORF">HZS54_01755</name>
</gene>
<keyword evidence="4" id="KW-0482">Metalloprotease</keyword>
<feature type="transmembrane region" description="Helical" evidence="2">
    <location>
        <begin position="61"/>
        <end position="90"/>
    </location>
</feature>
<keyword evidence="5" id="KW-1185">Reference proteome</keyword>
<reference evidence="4 5" key="1">
    <citation type="submission" date="2020-07" db="EMBL/GenBank/DDBJ databases">
        <title>Halosimplex litoreum sp. nov. and Halosimplex rubrum sp. nov., isolated from different salt environments.</title>
        <authorList>
            <person name="Cui H."/>
        </authorList>
    </citation>
    <scope>NUCLEOTIDE SEQUENCE [LARGE SCALE GENOMIC DNA]</scope>
    <source>
        <strain evidence="4 5">R2</strain>
    </source>
</reference>
<dbReference type="GO" id="GO:0006508">
    <property type="term" value="P:proteolysis"/>
    <property type="evidence" value="ECO:0007669"/>
    <property type="project" value="UniProtKB-KW"/>
</dbReference>
<keyword evidence="4" id="KW-0378">Hydrolase</keyword>
<name>A0A7D5T1I1_9EURY</name>
<dbReference type="GeneID" id="56081274"/>
<keyword evidence="2" id="KW-1133">Transmembrane helix</keyword>
<feature type="transmembrane region" description="Helical" evidence="2">
    <location>
        <begin position="30"/>
        <end position="55"/>
    </location>
</feature>
<feature type="transmembrane region" description="Helical" evidence="2">
    <location>
        <begin position="301"/>
        <end position="320"/>
    </location>
</feature>
<feature type="domain" description="CAAX prenyl protease 2/Lysostaphin resistance protein A-like" evidence="3">
    <location>
        <begin position="159"/>
        <end position="260"/>
    </location>
</feature>
<feature type="transmembrane region" description="Helical" evidence="2">
    <location>
        <begin position="190"/>
        <end position="213"/>
    </location>
</feature>
<dbReference type="Pfam" id="PF02517">
    <property type="entry name" value="Rce1-like"/>
    <property type="match status" value="1"/>
</dbReference>